<sequence length="237" mass="24752">MASVNRCAPVFCTAVVAGALLSGCVSTVSGTALRGQDAGPTVVTVPKLEESDLDRVLLSAGEVNGVMDATGIRVTASSQNMSDNSRGVSDVDCLGAIYGAEELVYHGSDWAAVRDEVLQEPTTDNAHWVEQIAVLFPSADKASAFVDGSRTTWEKCGGTSIDIDNSDVHSTWKIDQANVTGDILTQQSSQRNAGGWGCQHALTSASNLVVEAWACSNSINDEAKSIASEMIKNAAGK</sequence>
<dbReference type="RefSeq" id="WP_163745788.1">
    <property type="nucleotide sequence ID" value="NZ_AP022596.1"/>
</dbReference>
<keyword evidence="4" id="KW-1185">Reference proteome</keyword>
<proteinExistence type="predicted"/>
<feature type="signal peptide" evidence="1">
    <location>
        <begin position="1"/>
        <end position="27"/>
    </location>
</feature>
<feature type="domain" description="PknH-like extracellular" evidence="2">
    <location>
        <begin position="49"/>
        <end position="231"/>
    </location>
</feature>
<name>A0A7I7SXY8_9MYCO</name>
<dbReference type="InterPro" id="IPR038232">
    <property type="entry name" value="PknH-like_Extracell_sf"/>
</dbReference>
<dbReference type="Proteomes" id="UP000467148">
    <property type="component" value="Chromosome"/>
</dbReference>
<evidence type="ECO:0000313" key="3">
    <source>
        <dbReference type="EMBL" id="BBY61892.1"/>
    </source>
</evidence>
<evidence type="ECO:0000256" key="1">
    <source>
        <dbReference type="SAM" id="SignalP"/>
    </source>
</evidence>
<reference evidence="3 4" key="1">
    <citation type="journal article" date="2019" name="Emerg. Microbes Infect.">
        <title>Comprehensive subspecies identification of 175 nontuberculous mycobacteria species based on 7547 genomic profiles.</title>
        <authorList>
            <person name="Matsumoto Y."/>
            <person name="Kinjo T."/>
            <person name="Motooka D."/>
            <person name="Nabeya D."/>
            <person name="Jung N."/>
            <person name="Uechi K."/>
            <person name="Horii T."/>
            <person name="Iida T."/>
            <person name="Fujita J."/>
            <person name="Nakamura S."/>
        </authorList>
    </citation>
    <scope>NUCLEOTIDE SEQUENCE [LARGE SCALE GENOMIC DNA]</scope>
    <source>
        <strain evidence="3 4">JCM 30396</strain>
    </source>
</reference>
<dbReference type="Pfam" id="PF14032">
    <property type="entry name" value="PknH_C"/>
    <property type="match status" value="1"/>
</dbReference>
<dbReference type="Gene3D" id="3.40.1000.70">
    <property type="entry name" value="PknH-like extracellular domain"/>
    <property type="match status" value="1"/>
</dbReference>
<dbReference type="AlphaFoldDB" id="A0A7I7SXY8"/>
<accession>A0A7I7SXY8</accession>
<dbReference type="KEGG" id="mhev:MHEL_01350"/>
<dbReference type="EMBL" id="AP022596">
    <property type="protein sequence ID" value="BBY61892.1"/>
    <property type="molecule type" value="Genomic_DNA"/>
</dbReference>
<evidence type="ECO:0000313" key="4">
    <source>
        <dbReference type="Proteomes" id="UP000467148"/>
    </source>
</evidence>
<protein>
    <submittedName>
        <fullName evidence="3">Sensor domain-containing protein</fullName>
    </submittedName>
</protein>
<dbReference type="InterPro" id="IPR026954">
    <property type="entry name" value="PknH-like_Extracell"/>
</dbReference>
<gene>
    <name evidence="3" type="ORF">MHEL_01350</name>
</gene>
<dbReference type="PROSITE" id="PS51257">
    <property type="entry name" value="PROKAR_LIPOPROTEIN"/>
    <property type="match status" value="1"/>
</dbReference>
<evidence type="ECO:0000259" key="2">
    <source>
        <dbReference type="Pfam" id="PF14032"/>
    </source>
</evidence>
<keyword evidence="1" id="KW-0732">Signal</keyword>
<organism evidence="3 4">
    <name type="scientific">Mycolicibacterium helvum</name>
    <dbReference type="NCBI Taxonomy" id="1534349"/>
    <lineage>
        <taxon>Bacteria</taxon>
        <taxon>Bacillati</taxon>
        <taxon>Actinomycetota</taxon>
        <taxon>Actinomycetes</taxon>
        <taxon>Mycobacteriales</taxon>
        <taxon>Mycobacteriaceae</taxon>
        <taxon>Mycolicibacterium</taxon>
    </lineage>
</organism>
<feature type="chain" id="PRO_5039328579" evidence="1">
    <location>
        <begin position="28"/>
        <end position="237"/>
    </location>
</feature>